<dbReference type="Gene3D" id="3.20.20.150">
    <property type="entry name" value="Divalent-metal-dependent TIM barrel enzymes"/>
    <property type="match status" value="1"/>
</dbReference>
<protein>
    <submittedName>
        <fullName evidence="2">Uncharacterized protein</fullName>
    </submittedName>
</protein>
<keyword evidence="3" id="KW-1185">Reference proteome</keyword>
<dbReference type="Proteomes" id="UP000436522">
    <property type="component" value="Unassembled WGS sequence"/>
</dbReference>
<sequence>MFAQTNGPTTKFAHRAQPTGATDSTHIERVAQVSSATASHALAMIFAAVPAHRRNTSRGCSLPGAEEGYSLQSLRDQLDLYQEIDADRLRHHQIDFLSEIIPVAEQLGIRM</sequence>
<evidence type="ECO:0000313" key="2">
    <source>
        <dbReference type="EMBL" id="GFE50504.1"/>
    </source>
</evidence>
<dbReference type="AlphaFoldDB" id="A0A640VSB8"/>
<comment type="caution">
    <text evidence="2">The sequence shown here is derived from an EMBL/GenBank/DDBJ whole genome shotgun (WGS) entry which is preliminary data.</text>
</comment>
<evidence type="ECO:0000313" key="3">
    <source>
        <dbReference type="Proteomes" id="UP000436522"/>
    </source>
</evidence>
<dbReference type="GO" id="GO:0006064">
    <property type="term" value="P:glucuronate catabolic process"/>
    <property type="evidence" value="ECO:0007669"/>
    <property type="project" value="InterPro"/>
</dbReference>
<proteinExistence type="predicted"/>
<name>A0A640VSB8_9RHOB</name>
<dbReference type="InterPro" id="IPR004628">
    <property type="entry name" value="Man_deHydtase"/>
</dbReference>
<organism evidence="2 3">
    <name type="scientific">Roseobacter cerasinus</name>
    <dbReference type="NCBI Taxonomy" id="2602289"/>
    <lineage>
        <taxon>Bacteria</taxon>
        <taxon>Pseudomonadati</taxon>
        <taxon>Pseudomonadota</taxon>
        <taxon>Alphaproteobacteria</taxon>
        <taxon>Rhodobacterales</taxon>
        <taxon>Roseobacteraceae</taxon>
        <taxon>Roseobacter</taxon>
    </lineage>
</organism>
<feature type="region of interest" description="Disordered" evidence="1">
    <location>
        <begin position="1"/>
        <end position="25"/>
    </location>
</feature>
<dbReference type="EMBL" id="BLIV01000004">
    <property type="protein sequence ID" value="GFE50504.1"/>
    <property type="molecule type" value="Genomic_DNA"/>
</dbReference>
<reference evidence="2 3" key="1">
    <citation type="submission" date="2019-12" db="EMBL/GenBank/DDBJ databases">
        <title>Roseobacter cerasinus sp. nov., isolated from seawater around aquaculture.</title>
        <authorList>
            <person name="Muramatsu S."/>
            <person name="Takabe Y."/>
            <person name="Mori K."/>
            <person name="Takaichi S."/>
            <person name="Hanada S."/>
        </authorList>
    </citation>
    <scope>NUCLEOTIDE SEQUENCE [LARGE SCALE GENOMIC DNA]</scope>
    <source>
        <strain evidence="2 3">AI77</strain>
    </source>
</reference>
<gene>
    <name evidence="2" type="ORF">So717_22570</name>
</gene>
<dbReference type="GO" id="GO:0008927">
    <property type="term" value="F:mannonate dehydratase activity"/>
    <property type="evidence" value="ECO:0007669"/>
    <property type="project" value="InterPro"/>
</dbReference>
<evidence type="ECO:0000256" key="1">
    <source>
        <dbReference type="SAM" id="MobiDB-lite"/>
    </source>
</evidence>
<accession>A0A640VSB8</accession>
<dbReference type="Pfam" id="PF03786">
    <property type="entry name" value="UxuA"/>
    <property type="match status" value="1"/>
</dbReference>